<feature type="region of interest" description="Disordered" evidence="1">
    <location>
        <begin position="125"/>
        <end position="203"/>
    </location>
</feature>
<dbReference type="OrthoDB" id="2516589at2759"/>
<dbReference type="EnsemblFungi" id="PTTG_29794-t43_1">
    <property type="protein sequence ID" value="PTTG_29794-t43_1-p1"/>
    <property type="gene ID" value="PTTG_29794"/>
</dbReference>
<evidence type="ECO:0000313" key="2">
    <source>
        <dbReference type="EMBL" id="OAV86644.1"/>
    </source>
</evidence>
<reference evidence="2" key="1">
    <citation type="submission" date="2009-11" db="EMBL/GenBank/DDBJ databases">
        <authorList>
            <consortium name="The Broad Institute Genome Sequencing Platform"/>
            <person name="Ward D."/>
            <person name="Feldgarden M."/>
            <person name="Earl A."/>
            <person name="Young S.K."/>
            <person name="Zeng Q."/>
            <person name="Koehrsen M."/>
            <person name="Alvarado L."/>
            <person name="Berlin A."/>
            <person name="Bochicchio J."/>
            <person name="Borenstein D."/>
            <person name="Chapman S.B."/>
            <person name="Chen Z."/>
            <person name="Engels R."/>
            <person name="Freedman E."/>
            <person name="Gellesch M."/>
            <person name="Goldberg J."/>
            <person name="Griggs A."/>
            <person name="Gujja S."/>
            <person name="Heilman E."/>
            <person name="Heiman D."/>
            <person name="Hepburn T."/>
            <person name="Howarth C."/>
            <person name="Jen D."/>
            <person name="Larson L."/>
            <person name="Lewis B."/>
            <person name="Mehta T."/>
            <person name="Park D."/>
            <person name="Pearson M."/>
            <person name="Roberts A."/>
            <person name="Saif S."/>
            <person name="Shea T."/>
            <person name="Shenoy N."/>
            <person name="Sisk P."/>
            <person name="Stolte C."/>
            <person name="Sykes S."/>
            <person name="Thomson T."/>
            <person name="Walk T."/>
            <person name="White J."/>
            <person name="Yandava C."/>
            <person name="Izard J."/>
            <person name="Baranova O.V."/>
            <person name="Blanton J.M."/>
            <person name="Tanner A.C."/>
            <person name="Dewhirst F.E."/>
            <person name="Haas B."/>
            <person name="Nusbaum C."/>
            <person name="Birren B."/>
        </authorList>
    </citation>
    <scope>NUCLEOTIDE SEQUENCE [LARGE SCALE GENOMIC DNA]</scope>
    <source>
        <strain evidence="2">1-1 BBBD Race 1</strain>
    </source>
</reference>
<reference evidence="2" key="2">
    <citation type="submission" date="2016-05" db="EMBL/GenBank/DDBJ databases">
        <title>Comparative analysis highlights variable genome content of wheat rusts and divergence of the mating loci.</title>
        <authorList>
            <person name="Cuomo C.A."/>
            <person name="Bakkeren G."/>
            <person name="Szabo L."/>
            <person name="Khalil H."/>
            <person name="Joly D."/>
            <person name="Goldberg J."/>
            <person name="Young S."/>
            <person name="Zeng Q."/>
            <person name="Fellers J."/>
        </authorList>
    </citation>
    <scope>NUCLEOTIDE SEQUENCE [LARGE SCALE GENOMIC DNA]</scope>
    <source>
        <strain evidence="2">1-1 BBBD Race 1</strain>
    </source>
</reference>
<dbReference type="Proteomes" id="UP000005240">
    <property type="component" value="Unassembled WGS sequence"/>
</dbReference>
<organism evidence="2">
    <name type="scientific">Puccinia triticina (isolate 1-1 / race 1 (BBBD))</name>
    <name type="common">Brown leaf rust fungus</name>
    <dbReference type="NCBI Taxonomy" id="630390"/>
    <lineage>
        <taxon>Eukaryota</taxon>
        <taxon>Fungi</taxon>
        <taxon>Dikarya</taxon>
        <taxon>Basidiomycota</taxon>
        <taxon>Pucciniomycotina</taxon>
        <taxon>Pucciniomycetes</taxon>
        <taxon>Pucciniales</taxon>
        <taxon>Pucciniaceae</taxon>
        <taxon>Puccinia</taxon>
    </lineage>
</organism>
<accession>A0A180G1Z0</accession>
<evidence type="ECO:0000256" key="1">
    <source>
        <dbReference type="SAM" id="MobiDB-lite"/>
    </source>
</evidence>
<feature type="compositionally biased region" description="Polar residues" evidence="1">
    <location>
        <begin position="221"/>
        <end position="245"/>
    </location>
</feature>
<dbReference type="AlphaFoldDB" id="A0A180G1Z0"/>
<protein>
    <submittedName>
        <fullName evidence="2 3">Uncharacterized protein</fullName>
    </submittedName>
</protein>
<reference evidence="3" key="4">
    <citation type="submission" date="2025-05" db="UniProtKB">
        <authorList>
            <consortium name="EnsemblFungi"/>
        </authorList>
    </citation>
    <scope>IDENTIFICATION</scope>
    <source>
        <strain evidence="3">isolate 1-1 / race 1 (BBBD)</strain>
    </source>
</reference>
<feature type="region of interest" description="Disordered" evidence="1">
    <location>
        <begin position="219"/>
        <end position="245"/>
    </location>
</feature>
<proteinExistence type="predicted"/>
<feature type="region of interest" description="Disordered" evidence="1">
    <location>
        <begin position="1"/>
        <end position="106"/>
    </location>
</feature>
<evidence type="ECO:0000313" key="3">
    <source>
        <dbReference type="EnsemblFungi" id="PTTG_29794-t43_1-p1"/>
    </source>
</evidence>
<keyword evidence="4" id="KW-1185">Reference proteome</keyword>
<reference evidence="3 4" key="3">
    <citation type="journal article" date="2017" name="G3 (Bethesda)">
        <title>Comparative analysis highlights variable genome content of wheat rusts and divergence of the mating loci.</title>
        <authorList>
            <person name="Cuomo C.A."/>
            <person name="Bakkeren G."/>
            <person name="Khalil H.B."/>
            <person name="Panwar V."/>
            <person name="Joly D."/>
            <person name="Linning R."/>
            <person name="Sakthikumar S."/>
            <person name="Song X."/>
            <person name="Adiconis X."/>
            <person name="Fan L."/>
            <person name="Goldberg J.M."/>
            <person name="Levin J.Z."/>
            <person name="Young S."/>
            <person name="Zeng Q."/>
            <person name="Anikster Y."/>
            <person name="Bruce M."/>
            <person name="Wang M."/>
            <person name="Yin C."/>
            <person name="McCallum B."/>
            <person name="Szabo L.J."/>
            <person name="Hulbert S."/>
            <person name="Chen X."/>
            <person name="Fellers J.P."/>
        </authorList>
    </citation>
    <scope>NUCLEOTIDE SEQUENCE</scope>
    <source>
        <strain evidence="3">isolate 1-1 / race 1 (BBBD)</strain>
        <strain evidence="4">Isolate 1-1 / race 1 (BBBD)</strain>
    </source>
</reference>
<feature type="compositionally biased region" description="Low complexity" evidence="1">
    <location>
        <begin position="125"/>
        <end position="144"/>
    </location>
</feature>
<feature type="compositionally biased region" description="Polar residues" evidence="1">
    <location>
        <begin position="1"/>
        <end position="33"/>
    </location>
</feature>
<dbReference type="VEuPathDB" id="FungiDB:PTTG_29794"/>
<gene>
    <name evidence="2" type="ORF">PTTG_29794</name>
</gene>
<sequence>MASQANGDTWLSMQDSYQPDTNPHPFDTTSQGRQPDPQVYGYQHDRRSFPAGTHPFDPNNPASQHSYSPHQPGGGGSGPLMENGHVGGPPINSQGSGGPAMRHGAVGGPVVGHGGVGCAPIGSQVSGGPPIGSQGSGGPPIRSQRWPRRSWRRGAPVIGSHGSGGHTHPNTPPVAPLGRHRAPDTGGLGPMRSPRRASLVPSPTPYARYESRQHLGDKVDYQSNSSGAPPSWISQNHTSSDTSTASLRTETVTWIRDNIGELQACLKKPEELVKIAQPLFNIPKQERWPATVVLQLAAFEALAAKLETQERPAAVAVEAPSNSLVAFVSTTLRRVLLSPDLDSFGRQSSLKNHDAKTPYSLVKEAIDQQSEEWLQTHLSVKWRDNAELVEKVDQAIHNQLKNQKSVLLTIIKNGLANPKGVPKLSKLVPEVYRQMTTRYKDVENHKINADSSITNAAKARLAYLRLMIHLNQLQQAKSKGKKSSAPPPLLDCH</sequence>
<dbReference type="EMBL" id="ADAS02000926">
    <property type="protein sequence ID" value="OAV86644.1"/>
    <property type="molecule type" value="Genomic_DNA"/>
</dbReference>
<evidence type="ECO:0000313" key="4">
    <source>
        <dbReference type="Proteomes" id="UP000005240"/>
    </source>
</evidence>
<name>A0A180G1Z0_PUCT1</name>